<dbReference type="NCBIfam" id="NF033532">
    <property type="entry name" value="lone7para_assoc"/>
    <property type="match status" value="1"/>
</dbReference>
<feature type="region of interest" description="Disordered" evidence="1">
    <location>
        <begin position="659"/>
        <end position="679"/>
    </location>
</feature>
<dbReference type="Proteomes" id="UP001195724">
    <property type="component" value="Unassembled WGS sequence"/>
</dbReference>
<reference evidence="4 5" key="1">
    <citation type="submission" date="2021-01" db="EMBL/GenBank/DDBJ databases">
        <title>Sequencing the genomes of 1000 actinobacteria strains.</title>
        <authorList>
            <person name="Klenk H.-P."/>
        </authorList>
    </citation>
    <scope>NUCLEOTIDE SEQUENCE [LARGE SCALE GENOMIC DNA]</scope>
    <source>
        <strain evidence="4 5">DSM 44581</strain>
    </source>
</reference>
<protein>
    <submittedName>
        <fullName evidence="4">Uncharacterized protein</fullName>
    </submittedName>
</protein>
<sequence>MSEPFDIAIRGAEAFRFEHAPEATAYVAPEATADESWPPFDLDGRSVRRIPLSEFESVVSIRTWRVPADGAPERIDVDPFEGRLAAGERLVQVREDAPPPGLWPPYPVVPAGDSWPPDHESLLDTVEEELPKLAPEGWRVLAVECRATARRVELEAGVTFDDGVARAWSPPPLVGQWLHRLRMRDYRSTLGVWYTARLEFTRDEPVRRHFDIEGKPAWVAPLSFREELDHYADELRLLPRRPEAILPWLYEAAAKAQQHAMAGVLARPDRVDPEDEPAALIAPVFDDVDASGRPVAYRPMVGARERHAILEYLDGAPLALSGRGLAVDRLSDDDEPVVPLGYRTDGRWVWHTSVPYYLRKYHVSPALPLVDHIRRRRYRLPERVPSIALGRAADLAMGRYDNGSRAERALGRALEPLFDVLRTCQTSPRHYRLDGHQDQSWCLVREGDWYLVYWAEGKEKQRLVRFADVREAVACFAGHVQLEQGALRYDVDEELPWWQVPFTVVSEVDPPLSEYGEVALTVAVDLEVDRYGTPDGNTGYVADTPFEQRGLPAEHAGREYHRYRLRGPWKLVTAVSPAGGRLYVLPRPFADYLASGDVEEVTPDHPGLPPVTDALRAEARRNPGGWVWCADPDVDPRFIQGVPDFALLGAYRVGPSGELTGETHLNPSYRPSPRRRGYPEPQSDFEAVLGFVAAGWLPQDRVLQAALEGLFLVEADPQGSFRLGQTPAGARFLAVYTSPGYVPAGANTVQVPGRALLPVLAGTTLVINPGGQMGIELPGDDLLAAGS</sequence>
<accession>A0ABS2S0P3</accession>
<organism evidence="4 5">
    <name type="scientific">Saccharothrix algeriensis</name>
    <dbReference type="NCBI Taxonomy" id="173560"/>
    <lineage>
        <taxon>Bacteria</taxon>
        <taxon>Bacillati</taxon>
        <taxon>Actinomycetota</taxon>
        <taxon>Actinomycetes</taxon>
        <taxon>Pseudonocardiales</taxon>
        <taxon>Pseudonocardiaceae</taxon>
        <taxon>Saccharothrix</taxon>
    </lineage>
</organism>
<dbReference type="RefSeq" id="WP_204840858.1">
    <property type="nucleotide sequence ID" value="NZ_JAFBCL010000001.1"/>
</dbReference>
<name>A0ABS2S0P3_9PSEU</name>
<dbReference type="Pfam" id="PF14021">
    <property type="entry name" value="TNT"/>
    <property type="match status" value="1"/>
</dbReference>
<evidence type="ECO:0000313" key="5">
    <source>
        <dbReference type="Proteomes" id="UP001195724"/>
    </source>
</evidence>
<evidence type="ECO:0000313" key="4">
    <source>
        <dbReference type="EMBL" id="MBM7809796.1"/>
    </source>
</evidence>
<feature type="domain" description="SseB protein N-terminal" evidence="2">
    <location>
        <begin position="699"/>
        <end position="782"/>
    </location>
</feature>
<evidence type="ECO:0000259" key="2">
    <source>
        <dbReference type="Pfam" id="PF07179"/>
    </source>
</evidence>
<dbReference type="InterPro" id="IPR047659">
    <property type="entry name" value="T7SS_assoc"/>
</dbReference>
<comment type="caution">
    <text evidence="4">The sequence shown here is derived from an EMBL/GenBank/DDBJ whole genome shotgun (WGS) entry which is preliminary data.</text>
</comment>
<evidence type="ECO:0000256" key="1">
    <source>
        <dbReference type="SAM" id="MobiDB-lite"/>
    </source>
</evidence>
<dbReference type="EMBL" id="JAFBCL010000001">
    <property type="protein sequence ID" value="MBM7809796.1"/>
    <property type="molecule type" value="Genomic_DNA"/>
</dbReference>
<dbReference type="Pfam" id="PF07179">
    <property type="entry name" value="SseB"/>
    <property type="match status" value="1"/>
</dbReference>
<evidence type="ECO:0000259" key="3">
    <source>
        <dbReference type="Pfam" id="PF14021"/>
    </source>
</evidence>
<dbReference type="InterPro" id="IPR025331">
    <property type="entry name" value="TNT"/>
</dbReference>
<dbReference type="InterPro" id="IPR009839">
    <property type="entry name" value="SseB_N"/>
</dbReference>
<proteinExistence type="predicted"/>
<gene>
    <name evidence="4" type="ORF">JOE68_000661</name>
</gene>
<feature type="domain" description="TNT" evidence="3">
    <location>
        <begin position="522"/>
        <end position="600"/>
    </location>
</feature>
<keyword evidence="5" id="KW-1185">Reference proteome</keyword>